<keyword evidence="13" id="KW-1185">Reference proteome</keyword>
<organism evidence="12 13">
    <name type="scientific">Staphylococcus caprae</name>
    <dbReference type="NCBI Taxonomy" id="29380"/>
    <lineage>
        <taxon>Bacteria</taxon>
        <taxon>Bacillati</taxon>
        <taxon>Bacillota</taxon>
        <taxon>Bacilli</taxon>
        <taxon>Bacillales</taxon>
        <taxon>Staphylococcaceae</taxon>
        <taxon>Staphylococcus</taxon>
    </lineage>
</organism>
<dbReference type="InterPro" id="IPR017850">
    <property type="entry name" value="Alkaline_phosphatase_core_sf"/>
</dbReference>
<comment type="cofactor">
    <cofactor evidence="1">
        <name>Mg(2+)</name>
        <dbReference type="ChEBI" id="CHEBI:18420"/>
    </cofactor>
</comment>
<feature type="signal peptide" evidence="11">
    <location>
        <begin position="1"/>
        <end position="31"/>
    </location>
</feature>
<reference evidence="12 13" key="1">
    <citation type="submission" date="2018-05" db="EMBL/GenBank/DDBJ databases">
        <title>Complete genome sequencing of three human clinical isolates of Staphylococcus caprae reveals virulence factors similar to those of S. epidermidis and S. capitis.</title>
        <authorList>
            <person name="Watanabe S."/>
            <person name="Cui L."/>
        </authorList>
    </citation>
    <scope>NUCLEOTIDE SEQUENCE [LARGE SCALE GENOMIC DNA]</scope>
    <source>
        <strain evidence="12 13">JMUB590</strain>
    </source>
</reference>
<dbReference type="EMBL" id="AP018586">
    <property type="protein sequence ID" value="BBD91426.1"/>
    <property type="molecule type" value="Genomic_DNA"/>
</dbReference>
<feature type="chain" id="PRO_5046885166" evidence="11">
    <location>
        <begin position="32"/>
        <end position="495"/>
    </location>
</feature>
<dbReference type="PANTHER" id="PTHR11596">
    <property type="entry name" value="ALKALINE PHOSPHATASE"/>
    <property type="match status" value="1"/>
</dbReference>
<dbReference type="Proteomes" id="UP000274772">
    <property type="component" value="Chromosome"/>
</dbReference>
<keyword evidence="7" id="KW-0862">Zinc</keyword>
<gene>
    <name evidence="12" type="primary">phoB</name>
    <name evidence="12" type="ORF">JMUB590_0316</name>
</gene>
<dbReference type="Pfam" id="PF00245">
    <property type="entry name" value="Alk_phosphatase"/>
    <property type="match status" value="1"/>
</dbReference>
<evidence type="ECO:0000256" key="9">
    <source>
        <dbReference type="RuleBase" id="RU003946"/>
    </source>
</evidence>
<evidence type="ECO:0000256" key="7">
    <source>
        <dbReference type="ARBA" id="ARBA00022833"/>
    </source>
</evidence>
<dbReference type="PRINTS" id="PR00113">
    <property type="entry name" value="ALKPHPHTASE"/>
</dbReference>
<evidence type="ECO:0000256" key="11">
    <source>
        <dbReference type="SAM" id="SignalP"/>
    </source>
</evidence>
<dbReference type="Gene3D" id="3.40.720.10">
    <property type="entry name" value="Alkaline Phosphatase, subunit A"/>
    <property type="match status" value="1"/>
</dbReference>
<evidence type="ECO:0000256" key="5">
    <source>
        <dbReference type="ARBA" id="ARBA00022723"/>
    </source>
</evidence>
<comment type="similarity">
    <text evidence="3 9">Belongs to the alkaline phosphatase family.</text>
</comment>
<keyword evidence="11" id="KW-0732">Signal</keyword>
<evidence type="ECO:0000256" key="3">
    <source>
        <dbReference type="ARBA" id="ARBA00005984"/>
    </source>
</evidence>
<evidence type="ECO:0000256" key="8">
    <source>
        <dbReference type="ARBA" id="ARBA00022842"/>
    </source>
</evidence>
<keyword evidence="8" id="KW-0460">Magnesium</keyword>
<keyword evidence="4" id="KW-0597">Phosphoprotein</keyword>
<dbReference type="CDD" id="cd16012">
    <property type="entry name" value="ALP"/>
    <property type="match status" value="1"/>
</dbReference>
<dbReference type="SMART" id="SM00098">
    <property type="entry name" value="alkPPc"/>
    <property type="match status" value="1"/>
</dbReference>
<keyword evidence="5" id="KW-0479">Metal-binding</keyword>
<dbReference type="SUPFAM" id="SSF53649">
    <property type="entry name" value="Alkaline phosphatase-like"/>
    <property type="match status" value="1"/>
</dbReference>
<feature type="region of interest" description="Disordered" evidence="10">
    <location>
        <begin position="32"/>
        <end position="55"/>
    </location>
</feature>
<sequence>MMNFINKLSKTTIASSMVAASVLGVSNISHASGSGAGPGENAQGQQGQDDAIAFGNTKNPKNVIFMVGDGMGPSFNTAYRYYKNQPGAKKMNPTAFDKYLKGTNRTYPNDPKENVTDSAAGGTAFATGHKTYNGAISVDNNKKPLKSVLEQAKEQGKSTGLVTTAELTDATPAVYAAHVDSRDKKDEIAQQFYNDKINGQHKVDVMLGGGSKYFGKENGHLDKKFKKDGYDLVNNKTQLLNSQSDKVLGTFSEKDMPLQIDAPSKNPLLVDMEQSALSKLDKNKKGFFLMVEGASIDKAAHPNDVTGVMSEMSGFEKAFQNSIDYAKTNKDTLVIATADHSTGGMTIAKGKDYKWDPEAIHKMKHSGMYMTKEIASGKDPEKVINEGYGINFPSKQMDKVKQAAKDLRKLQKEGKDEKDPKVAAATTKLQNAIQKPINDASHTGWTTNGHTGEDVNTYAYGPGSSKFKGNMENTQSAKNIFDFFKNDVASNQNQQ</sequence>
<evidence type="ECO:0000256" key="10">
    <source>
        <dbReference type="SAM" id="MobiDB-lite"/>
    </source>
</evidence>
<dbReference type="Gene3D" id="1.10.60.40">
    <property type="match status" value="1"/>
</dbReference>
<protein>
    <submittedName>
        <fullName evidence="12">Alkaline phosphatase III</fullName>
    </submittedName>
</protein>
<evidence type="ECO:0000256" key="1">
    <source>
        <dbReference type="ARBA" id="ARBA00001946"/>
    </source>
</evidence>
<proteinExistence type="inferred from homology"/>
<keyword evidence="6" id="KW-0378">Hydrolase</keyword>
<evidence type="ECO:0000256" key="2">
    <source>
        <dbReference type="ARBA" id="ARBA00001947"/>
    </source>
</evidence>
<feature type="compositionally biased region" description="Low complexity" evidence="10">
    <location>
        <begin position="42"/>
        <end position="51"/>
    </location>
</feature>
<evidence type="ECO:0000313" key="13">
    <source>
        <dbReference type="Proteomes" id="UP000274772"/>
    </source>
</evidence>
<dbReference type="PROSITE" id="PS00123">
    <property type="entry name" value="ALKALINE_PHOSPHATASE"/>
    <property type="match status" value="1"/>
</dbReference>
<evidence type="ECO:0000256" key="4">
    <source>
        <dbReference type="ARBA" id="ARBA00022553"/>
    </source>
</evidence>
<name>A0ABM7FTT8_9STAP</name>
<comment type="cofactor">
    <cofactor evidence="2">
        <name>Zn(2+)</name>
        <dbReference type="ChEBI" id="CHEBI:29105"/>
    </cofactor>
</comment>
<evidence type="ECO:0000313" key="12">
    <source>
        <dbReference type="EMBL" id="BBD91426.1"/>
    </source>
</evidence>
<dbReference type="InterPro" id="IPR001952">
    <property type="entry name" value="Alkaline_phosphatase"/>
</dbReference>
<evidence type="ECO:0000256" key="6">
    <source>
        <dbReference type="ARBA" id="ARBA00022801"/>
    </source>
</evidence>
<accession>A0ABM7FTT8</accession>
<dbReference type="PANTHER" id="PTHR11596:SF5">
    <property type="entry name" value="ALKALINE PHOSPHATASE"/>
    <property type="match status" value="1"/>
</dbReference>
<dbReference type="InterPro" id="IPR018299">
    <property type="entry name" value="Alkaline_phosphatase_AS"/>
</dbReference>